<feature type="transmembrane region" description="Helical" evidence="1">
    <location>
        <begin position="20"/>
        <end position="39"/>
    </location>
</feature>
<dbReference type="AlphaFoldDB" id="A0A328DJW0"/>
<keyword evidence="1" id="KW-0472">Membrane</keyword>
<keyword evidence="1" id="KW-1133">Transmembrane helix</keyword>
<protein>
    <submittedName>
        <fullName evidence="2">Uncharacterized protein</fullName>
    </submittedName>
</protein>
<gene>
    <name evidence="2" type="ORF">DM860_006081</name>
</gene>
<reference evidence="2 3" key="1">
    <citation type="submission" date="2018-06" db="EMBL/GenBank/DDBJ databases">
        <title>The Genome of Cuscuta australis (Dodder) Provides Insight into the Evolution of Plant Parasitism.</title>
        <authorList>
            <person name="Liu H."/>
        </authorList>
    </citation>
    <scope>NUCLEOTIDE SEQUENCE [LARGE SCALE GENOMIC DNA]</scope>
    <source>
        <strain evidence="3">cv. Yunnan</strain>
        <tissue evidence="2">Vines</tissue>
    </source>
</reference>
<evidence type="ECO:0000313" key="2">
    <source>
        <dbReference type="EMBL" id="RAL45927.1"/>
    </source>
</evidence>
<evidence type="ECO:0000256" key="1">
    <source>
        <dbReference type="SAM" id="Phobius"/>
    </source>
</evidence>
<keyword evidence="1" id="KW-0812">Transmembrane</keyword>
<comment type="caution">
    <text evidence="2">The sequence shown here is derived from an EMBL/GenBank/DDBJ whole genome shotgun (WGS) entry which is preliminary data.</text>
</comment>
<evidence type="ECO:0000313" key="3">
    <source>
        <dbReference type="Proteomes" id="UP000249390"/>
    </source>
</evidence>
<dbReference type="EMBL" id="NQVE01000125">
    <property type="protein sequence ID" value="RAL45927.1"/>
    <property type="molecule type" value="Genomic_DNA"/>
</dbReference>
<dbReference type="Proteomes" id="UP000249390">
    <property type="component" value="Unassembled WGS sequence"/>
</dbReference>
<accession>A0A328DJW0</accession>
<name>A0A328DJW0_9ASTE</name>
<sequence length="119" mass="13911">MHQFKTHIITKHLRFLQEYILLKLISINSVSLFFWDNVFSLIMTTNISVSHFFYNFPSLFLHLLNLQVHEYALSILHSVLVLLRASLDGAEDNLKCNKLSTPWRTCKLLPMSLALHSLR</sequence>
<organism evidence="2 3">
    <name type="scientific">Cuscuta australis</name>
    <dbReference type="NCBI Taxonomy" id="267555"/>
    <lineage>
        <taxon>Eukaryota</taxon>
        <taxon>Viridiplantae</taxon>
        <taxon>Streptophyta</taxon>
        <taxon>Embryophyta</taxon>
        <taxon>Tracheophyta</taxon>
        <taxon>Spermatophyta</taxon>
        <taxon>Magnoliopsida</taxon>
        <taxon>eudicotyledons</taxon>
        <taxon>Gunneridae</taxon>
        <taxon>Pentapetalae</taxon>
        <taxon>asterids</taxon>
        <taxon>lamiids</taxon>
        <taxon>Solanales</taxon>
        <taxon>Convolvulaceae</taxon>
        <taxon>Cuscuteae</taxon>
        <taxon>Cuscuta</taxon>
        <taxon>Cuscuta subgen. Grammica</taxon>
        <taxon>Cuscuta sect. Cleistogrammica</taxon>
    </lineage>
</organism>
<keyword evidence="3" id="KW-1185">Reference proteome</keyword>
<proteinExistence type="predicted"/>